<feature type="compositionally biased region" description="Gly residues" evidence="1">
    <location>
        <begin position="132"/>
        <end position="143"/>
    </location>
</feature>
<name>A0ABR0LN45_9PEZI</name>
<reference evidence="2 3" key="1">
    <citation type="submission" date="2023-08" db="EMBL/GenBank/DDBJ databases">
        <title>Black Yeasts Isolated from many extreme environments.</title>
        <authorList>
            <person name="Coleine C."/>
            <person name="Stajich J.E."/>
            <person name="Selbmann L."/>
        </authorList>
    </citation>
    <scope>NUCLEOTIDE SEQUENCE [LARGE SCALE GENOMIC DNA]</scope>
    <source>
        <strain evidence="2 3">CCFEE 536</strain>
    </source>
</reference>
<protein>
    <submittedName>
        <fullName evidence="2">Uncharacterized protein</fullName>
    </submittedName>
</protein>
<feature type="compositionally biased region" description="Gly residues" evidence="1">
    <location>
        <begin position="172"/>
        <end position="190"/>
    </location>
</feature>
<evidence type="ECO:0000256" key="1">
    <source>
        <dbReference type="SAM" id="MobiDB-lite"/>
    </source>
</evidence>
<comment type="caution">
    <text evidence="2">The sequence shown here is derived from an EMBL/GenBank/DDBJ whole genome shotgun (WGS) entry which is preliminary data.</text>
</comment>
<organism evidence="2 3">
    <name type="scientific">Cryomyces antarcticus</name>
    <dbReference type="NCBI Taxonomy" id="329879"/>
    <lineage>
        <taxon>Eukaryota</taxon>
        <taxon>Fungi</taxon>
        <taxon>Dikarya</taxon>
        <taxon>Ascomycota</taxon>
        <taxon>Pezizomycotina</taxon>
        <taxon>Dothideomycetes</taxon>
        <taxon>Dothideomycetes incertae sedis</taxon>
        <taxon>Cryomyces</taxon>
    </lineage>
</organism>
<feature type="compositionally biased region" description="Low complexity" evidence="1">
    <location>
        <begin position="191"/>
        <end position="216"/>
    </location>
</feature>
<evidence type="ECO:0000313" key="3">
    <source>
        <dbReference type="Proteomes" id="UP001357485"/>
    </source>
</evidence>
<keyword evidence="3" id="KW-1185">Reference proteome</keyword>
<dbReference type="EMBL" id="JAVRRA010017614">
    <property type="protein sequence ID" value="KAK5198500.1"/>
    <property type="molecule type" value="Genomic_DNA"/>
</dbReference>
<feature type="region of interest" description="Disordered" evidence="1">
    <location>
        <begin position="126"/>
        <end position="227"/>
    </location>
</feature>
<gene>
    <name evidence="2" type="ORF">LTR16_006423</name>
</gene>
<accession>A0ABR0LN45</accession>
<feature type="region of interest" description="Disordered" evidence="1">
    <location>
        <begin position="74"/>
        <end position="111"/>
    </location>
</feature>
<feature type="non-terminal residue" evidence="2">
    <location>
        <position position="227"/>
    </location>
</feature>
<sequence length="227" mass="23818">HYSVRRASLLRRVRRVRAHSRIYRRPARLRRHELRNMSNRVHSRRRRVRPDAARVRAHHGGRVPFQVVGAGRQQHVPAVSARAVPARAERAGGGGGGGGELGAHGRRGRERVPRLRGLVAARARRDVETRGRGGGVAGRGAGALRGARARRAARLRSAERGGAGRGRRGGSKRGGGGGGGPCPDGGGESARGGALPALAPAQAAGDHDAAGAAVPAPRCPVQRTERL</sequence>
<evidence type="ECO:0000313" key="2">
    <source>
        <dbReference type="EMBL" id="KAK5198500.1"/>
    </source>
</evidence>
<feature type="compositionally biased region" description="Gly residues" evidence="1">
    <location>
        <begin position="91"/>
        <end position="102"/>
    </location>
</feature>
<proteinExistence type="predicted"/>
<feature type="non-terminal residue" evidence="2">
    <location>
        <position position="1"/>
    </location>
</feature>
<dbReference type="Proteomes" id="UP001357485">
    <property type="component" value="Unassembled WGS sequence"/>
</dbReference>